<evidence type="ECO:0000256" key="5">
    <source>
        <dbReference type="ARBA" id="ARBA00023211"/>
    </source>
</evidence>
<reference evidence="11 12" key="2">
    <citation type="journal article" date="2012" name="Stand. Genomic Sci.">
        <title>Complete genome sequence of the moderately thermophilic mineral-sulfide-oxidizing firmicute Sulfobacillus acidophilus type strain (NAL(T)).</title>
        <authorList>
            <person name="Anderson I."/>
            <person name="Chertkov O."/>
            <person name="Chen A."/>
            <person name="Saunders E."/>
            <person name="Lapidus A."/>
            <person name="Nolan M."/>
            <person name="Lucas S."/>
            <person name="Hammon N."/>
            <person name="Deshpande S."/>
            <person name="Cheng J.F."/>
            <person name="Han C."/>
            <person name="Tapia R."/>
            <person name="Goodwin L.A."/>
            <person name="Pitluck S."/>
            <person name="Liolios K."/>
            <person name="Pagani I."/>
            <person name="Ivanova N."/>
            <person name="Mikhailova N."/>
            <person name="Pati A."/>
            <person name="Palaniappan K."/>
            <person name="Land M."/>
            <person name="Pan C."/>
            <person name="Rohde M."/>
            <person name="Pukall R."/>
            <person name="Goker M."/>
            <person name="Detter J.C."/>
            <person name="Woyke T."/>
            <person name="Bristow J."/>
            <person name="Eisen J.A."/>
            <person name="Markowitz V."/>
            <person name="Hugenholtz P."/>
            <person name="Kyrpides N.C."/>
            <person name="Klenk H.P."/>
            <person name="Mavromatis K."/>
        </authorList>
    </citation>
    <scope>NUCLEOTIDE SEQUENCE [LARGE SCALE GENOMIC DNA]</scope>
    <source>
        <strain evidence="12">ATCC 700253 / DSM 10332 / NAL</strain>
    </source>
</reference>
<dbReference type="STRING" id="679936.Sulac_2867"/>
<protein>
    <recommendedName>
        <fullName evidence="8">Fructose-1,6-bisphosphatase</fullName>
    </recommendedName>
</protein>
<dbReference type="PANTHER" id="PTHR30447">
    <property type="entry name" value="FRUCTOSE-1,6-BISPHOSPHATASE CLASS 2"/>
    <property type="match status" value="1"/>
</dbReference>
<dbReference type="Gene3D" id="3.30.540.10">
    <property type="entry name" value="Fructose-1,6-Bisphosphatase, subunit A, domain 1"/>
    <property type="match status" value="1"/>
</dbReference>
<dbReference type="GO" id="GO:0006094">
    <property type="term" value="P:gluconeogenesis"/>
    <property type="evidence" value="ECO:0007669"/>
    <property type="project" value="InterPro"/>
</dbReference>
<sequence>MERELALEFVRVTEAAAIEAGRLMGRGDKNGADKLAVDAMRAMLDTVDIRGTVVIGEGEMDEAPMLYIGEEIGDGQGEPVDIAVDPLEGTNLVAKGLPGAISVMAVAPRGHLLHAPDMYMEKIVTGPAGRGVISLDAPIEDNLRMLAKSSGKSVDELTAVILDRERHEEIIQRIRRLGCRIKLISDGDVSPAVAACVEGSGIDMMIGIGGAPEGVIAAAAVKCLGGEMQGRLVPEDDAQAERARGMGLKDPRQLLTLEDLVRGDDVLYVATAITDTDLMPGVQYGRHIVTTHSVVMRSKSGTIRYVNAEHRLDRKWPKRTS</sequence>
<dbReference type="NCBIfam" id="TIGR00330">
    <property type="entry name" value="glpX"/>
    <property type="match status" value="1"/>
</dbReference>
<evidence type="ECO:0000256" key="4">
    <source>
        <dbReference type="ARBA" id="ARBA00022801"/>
    </source>
</evidence>
<evidence type="ECO:0000256" key="1">
    <source>
        <dbReference type="ARBA" id="ARBA00001273"/>
    </source>
</evidence>
<dbReference type="FunFam" id="3.40.190.90:FF:000001">
    <property type="entry name" value="Fructose-1,6-bisphosphatase"/>
    <property type="match status" value="1"/>
</dbReference>
<dbReference type="GO" id="GO:0006071">
    <property type="term" value="P:glycerol metabolic process"/>
    <property type="evidence" value="ECO:0007669"/>
    <property type="project" value="InterPro"/>
</dbReference>
<feature type="binding site" evidence="9">
    <location>
        <position position="85"/>
    </location>
    <ligand>
        <name>Mn(2+)</name>
        <dbReference type="ChEBI" id="CHEBI:29035"/>
        <label>2</label>
    </ligand>
</feature>
<keyword evidence="12" id="KW-1185">Reference proteome</keyword>
<dbReference type="GO" id="GO:0042132">
    <property type="term" value="F:fructose 1,6-bisphosphate 1-phosphatase activity"/>
    <property type="evidence" value="ECO:0007669"/>
    <property type="project" value="UniProtKB-EC"/>
</dbReference>
<dbReference type="PANTHER" id="PTHR30447:SF0">
    <property type="entry name" value="FRUCTOSE-1,6-BISPHOSPHATASE 1 CLASS 2-RELATED"/>
    <property type="match status" value="1"/>
</dbReference>
<dbReference type="SUPFAM" id="SSF56655">
    <property type="entry name" value="Carbohydrate phosphatase"/>
    <property type="match status" value="1"/>
</dbReference>
<feature type="binding site" evidence="10">
    <location>
        <position position="119"/>
    </location>
    <ligand>
        <name>substrate</name>
    </ligand>
</feature>
<dbReference type="GO" id="GO:0005829">
    <property type="term" value="C:cytosol"/>
    <property type="evidence" value="ECO:0007669"/>
    <property type="project" value="TreeGrafter"/>
</dbReference>
<accession>G8TZ58</accession>
<dbReference type="Gene3D" id="3.40.190.90">
    <property type="match status" value="1"/>
</dbReference>
<evidence type="ECO:0000256" key="6">
    <source>
        <dbReference type="ARBA" id="ARBA00023277"/>
    </source>
</evidence>
<evidence type="ECO:0000256" key="3">
    <source>
        <dbReference type="ARBA" id="ARBA00022723"/>
    </source>
</evidence>
<dbReference type="InterPro" id="IPR004464">
    <property type="entry name" value="FBPase_class-2/SBPase"/>
</dbReference>
<gene>
    <name evidence="11" type="ordered locus">Sulac_2867</name>
</gene>
<evidence type="ECO:0000256" key="7">
    <source>
        <dbReference type="ARBA" id="ARBA00024331"/>
    </source>
</evidence>
<feature type="binding site" evidence="10">
    <location>
        <begin position="164"/>
        <end position="166"/>
    </location>
    <ligand>
        <name>substrate</name>
    </ligand>
</feature>
<feature type="binding site" evidence="10">
    <location>
        <begin position="88"/>
        <end position="90"/>
    </location>
    <ligand>
        <name>substrate</name>
    </ligand>
</feature>
<keyword evidence="4 11" id="KW-0378">Hydrolase</keyword>
<dbReference type="GO" id="GO:0030388">
    <property type="term" value="P:fructose 1,6-bisphosphate metabolic process"/>
    <property type="evidence" value="ECO:0007669"/>
    <property type="project" value="TreeGrafter"/>
</dbReference>
<evidence type="ECO:0000256" key="10">
    <source>
        <dbReference type="PIRSR" id="PIRSR004532-2"/>
    </source>
</evidence>
<feature type="binding site" evidence="10">
    <location>
        <begin position="186"/>
        <end position="188"/>
    </location>
    <ligand>
        <name>substrate</name>
    </ligand>
</feature>
<name>G8TZ58_SULAD</name>
<dbReference type="PATRIC" id="fig|679936.5.peg.2960"/>
<evidence type="ECO:0000256" key="8">
    <source>
        <dbReference type="PIRNR" id="PIRNR004532"/>
    </source>
</evidence>
<feature type="binding site" evidence="9">
    <location>
        <position position="33"/>
    </location>
    <ligand>
        <name>Mn(2+)</name>
        <dbReference type="ChEBI" id="CHEBI:29035"/>
        <label>1</label>
    </ligand>
</feature>
<comment type="cofactor">
    <cofactor evidence="9">
        <name>Mn(2+)</name>
        <dbReference type="ChEBI" id="CHEBI:29035"/>
    </cofactor>
</comment>
<evidence type="ECO:0000313" key="11">
    <source>
        <dbReference type="EMBL" id="AEW06328.1"/>
    </source>
</evidence>
<dbReference type="Pfam" id="PF03320">
    <property type="entry name" value="FBPase_glpX"/>
    <property type="match status" value="1"/>
</dbReference>
<dbReference type="KEGG" id="sap:Sulac_2867"/>
<feature type="binding site" evidence="9">
    <location>
        <position position="57"/>
    </location>
    <ligand>
        <name>Mn(2+)</name>
        <dbReference type="ChEBI" id="CHEBI:29035"/>
        <label>1</label>
    </ligand>
</feature>
<comment type="catalytic activity">
    <reaction evidence="1">
        <text>beta-D-fructose 1,6-bisphosphate + H2O = beta-D-fructose 6-phosphate + phosphate</text>
        <dbReference type="Rhea" id="RHEA:11064"/>
        <dbReference type="ChEBI" id="CHEBI:15377"/>
        <dbReference type="ChEBI" id="CHEBI:32966"/>
        <dbReference type="ChEBI" id="CHEBI:43474"/>
        <dbReference type="ChEBI" id="CHEBI:57634"/>
        <dbReference type="EC" id="3.1.3.11"/>
    </reaction>
</comment>
<dbReference type="CDD" id="cd01516">
    <property type="entry name" value="FBPase_glpX"/>
    <property type="match status" value="1"/>
</dbReference>
<evidence type="ECO:0000256" key="9">
    <source>
        <dbReference type="PIRSR" id="PIRSR004532-1"/>
    </source>
</evidence>
<dbReference type="EMBL" id="CP003179">
    <property type="protein sequence ID" value="AEW06328.1"/>
    <property type="molecule type" value="Genomic_DNA"/>
</dbReference>
<keyword evidence="5 9" id="KW-0464">Manganese</keyword>
<feature type="binding site" evidence="9">
    <location>
        <position position="88"/>
    </location>
    <ligand>
        <name>Mn(2+)</name>
        <dbReference type="ChEBI" id="CHEBI:29035"/>
        <label>2</label>
    </ligand>
</feature>
<dbReference type="Proteomes" id="UP000005439">
    <property type="component" value="Chromosome"/>
</dbReference>
<reference evidence="12" key="1">
    <citation type="submission" date="2011-12" db="EMBL/GenBank/DDBJ databases">
        <title>The complete genome of chromosome of Sulfobacillus acidophilus DSM 10332.</title>
        <authorList>
            <person name="Lucas S."/>
            <person name="Han J."/>
            <person name="Lapidus A."/>
            <person name="Bruce D."/>
            <person name="Goodwin L."/>
            <person name="Pitluck S."/>
            <person name="Peters L."/>
            <person name="Kyrpides N."/>
            <person name="Mavromatis K."/>
            <person name="Ivanova N."/>
            <person name="Mikhailova N."/>
            <person name="Chertkov O."/>
            <person name="Saunders E."/>
            <person name="Detter J.C."/>
            <person name="Tapia R."/>
            <person name="Han C."/>
            <person name="Land M."/>
            <person name="Hauser L."/>
            <person name="Markowitz V."/>
            <person name="Cheng J.-F."/>
            <person name="Hugenholtz P."/>
            <person name="Woyke T."/>
            <person name="Wu D."/>
            <person name="Pukall R."/>
            <person name="Gehrich-Schroeter G."/>
            <person name="Schneider S."/>
            <person name="Klenk H.-P."/>
            <person name="Eisen J.A."/>
        </authorList>
    </citation>
    <scope>NUCLEOTIDE SEQUENCE [LARGE SCALE GENOMIC DNA]</scope>
    <source>
        <strain evidence="12">ATCC 700253 / DSM 10332 / NAL</strain>
    </source>
</reference>
<proteinExistence type="inferred from homology"/>
<dbReference type="HOGENOM" id="CLU_054938_0_0_9"/>
<keyword evidence="3 9" id="KW-0479">Metal-binding</keyword>
<comment type="similarity">
    <text evidence="2 8">Belongs to the FBPase class 2 family.</text>
</comment>
<dbReference type="GO" id="GO:0046872">
    <property type="term" value="F:metal ion binding"/>
    <property type="evidence" value="ECO:0007669"/>
    <property type="project" value="UniProtKB-KW"/>
</dbReference>
<evidence type="ECO:0000313" key="12">
    <source>
        <dbReference type="Proteomes" id="UP000005439"/>
    </source>
</evidence>
<feature type="binding site" evidence="9">
    <location>
        <position position="213"/>
    </location>
    <ligand>
        <name>Mn(2+)</name>
        <dbReference type="ChEBI" id="CHEBI:29035"/>
        <label>2</label>
    </ligand>
</feature>
<keyword evidence="6 8" id="KW-0119">Carbohydrate metabolism</keyword>
<dbReference type="PIRSF" id="PIRSF004532">
    <property type="entry name" value="GlpX"/>
    <property type="match status" value="1"/>
</dbReference>
<dbReference type="AlphaFoldDB" id="G8TZ58"/>
<comment type="pathway">
    <text evidence="7">Carbohydrate biosynthesis.</text>
</comment>
<feature type="binding site" evidence="10">
    <location>
        <position position="210"/>
    </location>
    <ligand>
        <name>substrate</name>
    </ligand>
</feature>
<organism evidence="11 12">
    <name type="scientific">Sulfobacillus acidophilus (strain ATCC 700253 / DSM 10332 / NAL)</name>
    <dbReference type="NCBI Taxonomy" id="679936"/>
    <lineage>
        <taxon>Bacteria</taxon>
        <taxon>Bacillati</taxon>
        <taxon>Bacillota</taxon>
        <taxon>Clostridia</taxon>
        <taxon>Eubacteriales</taxon>
        <taxon>Clostridiales Family XVII. Incertae Sedis</taxon>
        <taxon>Sulfobacillus</taxon>
    </lineage>
</organism>
<evidence type="ECO:0000256" key="2">
    <source>
        <dbReference type="ARBA" id="ARBA00008989"/>
    </source>
</evidence>